<accession>A0A382FD96</accession>
<dbReference type="AlphaFoldDB" id="A0A382FD96"/>
<name>A0A382FD96_9ZZZZ</name>
<dbReference type="EMBL" id="UINC01049167">
    <property type="protein sequence ID" value="SVB60602.1"/>
    <property type="molecule type" value="Genomic_DNA"/>
</dbReference>
<organism evidence="1">
    <name type="scientific">marine metagenome</name>
    <dbReference type="NCBI Taxonomy" id="408172"/>
    <lineage>
        <taxon>unclassified sequences</taxon>
        <taxon>metagenomes</taxon>
        <taxon>ecological metagenomes</taxon>
    </lineage>
</organism>
<reference evidence="1" key="1">
    <citation type="submission" date="2018-05" db="EMBL/GenBank/DDBJ databases">
        <authorList>
            <person name="Lanie J.A."/>
            <person name="Ng W.-L."/>
            <person name="Kazmierczak K.M."/>
            <person name="Andrzejewski T.M."/>
            <person name="Davidsen T.M."/>
            <person name="Wayne K.J."/>
            <person name="Tettelin H."/>
            <person name="Glass J.I."/>
            <person name="Rusch D."/>
            <person name="Podicherti R."/>
            <person name="Tsui H.-C.T."/>
            <person name="Winkler M.E."/>
        </authorList>
    </citation>
    <scope>NUCLEOTIDE SEQUENCE</scope>
</reference>
<gene>
    <name evidence="1" type="ORF">METZ01_LOCUS213456</name>
</gene>
<proteinExistence type="predicted"/>
<sequence>MPVFATEQFQIAQQDNTNLATETYMSSKKTHHSVFQPIRSKNFWKMDVVQDIIAAVKKCS</sequence>
<protein>
    <submittedName>
        <fullName evidence="1">Uncharacterized protein</fullName>
    </submittedName>
</protein>
<evidence type="ECO:0000313" key="1">
    <source>
        <dbReference type="EMBL" id="SVB60602.1"/>
    </source>
</evidence>